<organism evidence="1 2">
    <name type="scientific">Phaeosphaeria nodorum (strain SN15 / ATCC MYA-4574 / FGSC 10173)</name>
    <name type="common">Glume blotch fungus</name>
    <name type="synonym">Parastagonospora nodorum</name>
    <dbReference type="NCBI Taxonomy" id="321614"/>
    <lineage>
        <taxon>Eukaryota</taxon>
        <taxon>Fungi</taxon>
        <taxon>Dikarya</taxon>
        <taxon>Ascomycota</taxon>
        <taxon>Pezizomycotina</taxon>
        <taxon>Dothideomycetes</taxon>
        <taxon>Pleosporomycetidae</taxon>
        <taxon>Pleosporales</taxon>
        <taxon>Pleosporineae</taxon>
        <taxon>Phaeosphaeriaceae</taxon>
        <taxon>Parastagonospora</taxon>
    </lineage>
</organism>
<dbReference type="KEGG" id="pno:SNOG_02655"/>
<dbReference type="RefSeq" id="XP_001793254.1">
    <property type="nucleotide sequence ID" value="XM_001793202.1"/>
</dbReference>
<accession>Q0V009</accession>
<proteinExistence type="predicted"/>
<name>Q0V009_PHANO</name>
<dbReference type="HOGENOM" id="CLU_1030994_0_0_1"/>
<dbReference type="Proteomes" id="UP000001055">
    <property type="component" value="Unassembled WGS sequence"/>
</dbReference>
<sequence length="270" mass="28550">MTFVVRPCTSTDDVETVGTADIGDVIIEDGDDKWVVVSVCIVIDPAEEPAGSVPLAGFDIEDEEASRVDVLLPEVVAEITLDDSGNSGEDDDEELVSRLLDEDVVFMGGTKLLNILGEVAPGTPPVVVLVEILLLEDEDDKIEVLLEDVFSELVDDDTVGKTEVASVPVELGIVALDDEDADDATVIDNVAQELEAARLELLELKEVIDGIPALLAPGLCGAEDDGQVNMLELGAEEVPALLVDETGTLKLEALEARVEETMAGADVVDS</sequence>
<gene>
    <name evidence="1" type="ORF">SNOG_02655</name>
</gene>
<dbReference type="InParanoid" id="Q0V009"/>
<protein>
    <submittedName>
        <fullName evidence="1">Uncharacterized protein</fullName>
    </submittedName>
</protein>
<dbReference type="EMBL" id="CH445328">
    <property type="protein sequence ID" value="EAT89386.1"/>
    <property type="molecule type" value="Genomic_DNA"/>
</dbReference>
<evidence type="ECO:0000313" key="2">
    <source>
        <dbReference type="Proteomes" id="UP000001055"/>
    </source>
</evidence>
<dbReference type="AlphaFoldDB" id="Q0V009"/>
<evidence type="ECO:0000313" key="1">
    <source>
        <dbReference type="EMBL" id="EAT89386.1"/>
    </source>
</evidence>
<reference evidence="2" key="1">
    <citation type="journal article" date="2007" name="Plant Cell">
        <title>Dothideomycete-plant interactions illuminated by genome sequencing and EST analysis of the wheat pathogen Stagonospora nodorum.</title>
        <authorList>
            <person name="Hane J.K."/>
            <person name="Lowe R.G."/>
            <person name="Solomon P.S."/>
            <person name="Tan K.C."/>
            <person name="Schoch C.L."/>
            <person name="Spatafora J.W."/>
            <person name="Crous P.W."/>
            <person name="Kodira C."/>
            <person name="Birren B.W."/>
            <person name="Galagan J.E."/>
            <person name="Torriani S.F."/>
            <person name="McDonald B.A."/>
            <person name="Oliver R.P."/>
        </authorList>
    </citation>
    <scope>NUCLEOTIDE SEQUENCE [LARGE SCALE GENOMIC DNA]</scope>
    <source>
        <strain evidence="2">SN15 / ATCC MYA-4574 / FGSC 10173</strain>
    </source>
</reference>
<dbReference type="GeneID" id="5970111"/>